<dbReference type="CDD" id="cd16321">
    <property type="entry name" value="MraZ_C"/>
    <property type="match status" value="1"/>
</dbReference>
<dbReference type="GO" id="GO:0009295">
    <property type="term" value="C:nucleoid"/>
    <property type="evidence" value="ECO:0007669"/>
    <property type="project" value="UniProtKB-SubCell"/>
</dbReference>
<comment type="caution">
    <text evidence="9">The sequence shown here is derived from an EMBL/GenBank/DDBJ whole genome shotgun (WGS) entry which is preliminary data.</text>
</comment>
<dbReference type="Pfam" id="PF02381">
    <property type="entry name" value="MraZ"/>
    <property type="match status" value="2"/>
</dbReference>
<keyword evidence="5 7" id="KW-0238">DNA-binding</keyword>
<dbReference type="Proteomes" id="UP000229559">
    <property type="component" value="Unassembled WGS sequence"/>
</dbReference>
<organism evidence="9 10">
    <name type="scientific">Candidatus Shapirobacteria bacterium CG07_land_8_20_14_0_80_39_12</name>
    <dbReference type="NCBI Taxonomy" id="1974480"/>
    <lineage>
        <taxon>Bacteria</taxon>
        <taxon>Candidatus Shapironibacteriota</taxon>
    </lineage>
</organism>
<evidence type="ECO:0000256" key="1">
    <source>
        <dbReference type="ARBA" id="ARBA00013860"/>
    </source>
</evidence>
<dbReference type="PROSITE" id="PS51740">
    <property type="entry name" value="SPOVT_ABRB"/>
    <property type="match status" value="2"/>
</dbReference>
<protein>
    <recommendedName>
        <fullName evidence="1 7">Transcriptional regulator MraZ</fullName>
    </recommendedName>
</protein>
<evidence type="ECO:0000256" key="7">
    <source>
        <dbReference type="HAMAP-Rule" id="MF_01008"/>
    </source>
</evidence>
<evidence type="ECO:0000256" key="2">
    <source>
        <dbReference type="ARBA" id="ARBA00022490"/>
    </source>
</evidence>
<evidence type="ECO:0000256" key="5">
    <source>
        <dbReference type="ARBA" id="ARBA00023125"/>
    </source>
</evidence>
<evidence type="ECO:0000259" key="8">
    <source>
        <dbReference type="PROSITE" id="PS51740"/>
    </source>
</evidence>
<keyword evidence="3" id="KW-0677">Repeat</keyword>
<gene>
    <name evidence="7 9" type="primary">mraZ</name>
    <name evidence="9" type="ORF">COT04_02465</name>
</gene>
<feature type="domain" description="SpoVT-AbrB" evidence="8">
    <location>
        <begin position="76"/>
        <end position="119"/>
    </location>
</feature>
<dbReference type="GO" id="GO:0003700">
    <property type="term" value="F:DNA-binding transcription factor activity"/>
    <property type="evidence" value="ECO:0007669"/>
    <property type="project" value="UniProtKB-UniRule"/>
</dbReference>
<proteinExistence type="inferred from homology"/>
<dbReference type="PANTHER" id="PTHR34701">
    <property type="entry name" value="TRANSCRIPTIONAL REGULATOR MRAZ"/>
    <property type="match status" value="1"/>
</dbReference>
<sequence length="146" mass="16930">MLLGNYQAKINYKGRTAVPSKYRRELTKNVVVGQWYENCLVIISQQQWQKLLKGIEEKPFITAPSRDTDRFLVGGAFEIELDSQGRLVIPPSLRQYAGLKEEVVFVGLLNRVEIWDKANWDKHQKYLDEHAEEIAERLNKVGEKKA</sequence>
<dbReference type="InterPro" id="IPR035642">
    <property type="entry name" value="MraZ_N"/>
</dbReference>
<dbReference type="GO" id="GO:0005737">
    <property type="term" value="C:cytoplasm"/>
    <property type="evidence" value="ECO:0007669"/>
    <property type="project" value="UniProtKB-UniRule"/>
</dbReference>
<comment type="similarity">
    <text evidence="7">Belongs to the MraZ family.</text>
</comment>
<accession>A0A2M6YPC3</accession>
<dbReference type="InterPro" id="IPR038619">
    <property type="entry name" value="MraZ_sf"/>
</dbReference>
<feature type="domain" description="SpoVT-AbrB" evidence="8">
    <location>
        <begin position="5"/>
        <end position="47"/>
    </location>
</feature>
<dbReference type="InterPro" id="IPR007159">
    <property type="entry name" value="SpoVT-AbrB_dom"/>
</dbReference>
<dbReference type="HAMAP" id="MF_01008">
    <property type="entry name" value="MraZ"/>
    <property type="match status" value="1"/>
</dbReference>
<evidence type="ECO:0000256" key="4">
    <source>
        <dbReference type="ARBA" id="ARBA00023015"/>
    </source>
</evidence>
<evidence type="ECO:0000313" key="9">
    <source>
        <dbReference type="EMBL" id="PIU32995.1"/>
    </source>
</evidence>
<evidence type="ECO:0000256" key="3">
    <source>
        <dbReference type="ARBA" id="ARBA00022737"/>
    </source>
</evidence>
<dbReference type="InterPro" id="IPR003444">
    <property type="entry name" value="MraZ"/>
</dbReference>
<dbReference type="SUPFAM" id="SSF89447">
    <property type="entry name" value="AbrB/MazE/MraZ-like"/>
    <property type="match status" value="1"/>
</dbReference>
<dbReference type="Gene3D" id="3.40.1550.20">
    <property type="entry name" value="Transcriptional regulator MraZ domain"/>
    <property type="match status" value="1"/>
</dbReference>
<dbReference type="NCBIfam" id="TIGR00242">
    <property type="entry name" value="division/cell wall cluster transcriptional repressor MraZ"/>
    <property type="match status" value="1"/>
</dbReference>
<comment type="subunit">
    <text evidence="7">Forms oligomers.</text>
</comment>
<dbReference type="InterPro" id="IPR037914">
    <property type="entry name" value="SpoVT-AbrB_sf"/>
</dbReference>
<dbReference type="GO" id="GO:2000143">
    <property type="term" value="P:negative regulation of DNA-templated transcription initiation"/>
    <property type="evidence" value="ECO:0007669"/>
    <property type="project" value="TreeGrafter"/>
</dbReference>
<keyword evidence="6 7" id="KW-0804">Transcription</keyword>
<dbReference type="AlphaFoldDB" id="A0A2M6YPC3"/>
<name>A0A2M6YPC3_9BACT</name>
<keyword evidence="4 7" id="KW-0805">Transcription regulation</keyword>
<dbReference type="CDD" id="cd16320">
    <property type="entry name" value="MraZ_N"/>
    <property type="match status" value="1"/>
</dbReference>
<dbReference type="PANTHER" id="PTHR34701:SF1">
    <property type="entry name" value="TRANSCRIPTIONAL REGULATOR MRAZ"/>
    <property type="match status" value="1"/>
</dbReference>
<dbReference type="EMBL" id="PEXA01000066">
    <property type="protein sequence ID" value="PIU32995.1"/>
    <property type="molecule type" value="Genomic_DNA"/>
</dbReference>
<reference evidence="10" key="1">
    <citation type="submission" date="2017-09" db="EMBL/GenBank/DDBJ databases">
        <title>Depth-based differentiation of microbial function through sediment-hosted aquifers and enrichment of novel symbionts in the deep terrestrial subsurface.</title>
        <authorList>
            <person name="Probst A.J."/>
            <person name="Ladd B."/>
            <person name="Jarett J.K."/>
            <person name="Geller-Mcgrath D.E."/>
            <person name="Sieber C.M.K."/>
            <person name="Emerson J.B."/>
            <person name="Anantharaman K."/>
            <person name="Thomas B.C."/>
            <person name="Malmstrom R."/>
            <person name="Stieglmeier M."/>
            <person name="Klingl A."/>
            <person name="Woyke T."/>
            <person name="Ryan C.M."/>
            <person name="Banfield J.F."/>
        </authorList>
    </citation>
    <scope>NUCLEOTIDE SEQUENCE [LARGE SCALE GENOMIC DNA]</scope>
</reference>
<evidence type="ECO:0000256" key="6">
    <source>
        <dbReference type="ARBA" id="ARBA00023163"/>
    </source>
</evidence>
<evidence type="ECO:0000313" key="10">
    <source>
        <dbReference type="Proteomes" id="UP000229559"/>
    </source>
</evidence>
<dbReference type="InterPro" id="IPR020603">
    <property type="entry name" value="MraZ_dom"/>
</dbReference>
<keyword evidence="2 7" id="KW-0963">Cytoplasm</keyword>
<dbReference type="InterPro" id="IPR035644">
    <property type="entry name" value="MraZ_C"/>
</dbReference>
<comment type="subcellular location">
    <subcellularLocation>
        <location evidence="7">Cytoplasm</location>
        <location evidence="7">Nucleoid</location>
    </subcellularLocation>
</comment>
<dbReference type="GO" id="GO:0000976">
    <property type="term" value="F:transcription cis-regulatory region binding"/>
    <property type="evidence" value="ECO:0007669"/>
    <property type="project" value="TreeGrafter"/>
</dbReference>